<dbReference type="AlphaFoldDB" id="A0A545TCT7"/>
<evidence type="ECO:0000313" key="8">
    <source>
        <dbReference type="EMBL" id="TQV75034.1"/>
    </source>
</evidence>
<evidence type="ECO:0000256" key="5">
    <source>
        <dbReference type="SAM" id="SignalP"/>
    </source>
</evidence>
<reference evidence="8 9" key="1">
    <citation type="submission" date="2019-06" db="EMBL/GenBank/DDBJ databases">
        <title>Draft genome of Aliikangiella marina GYP-15.</title>
        <authorList>
            <person name="Wang G."/>
        </authorList>
    </citation>
    <scope>NUCLEOTIDE SEQUENCE [LARGE SCALE GENOMIC DNA]</scope>
    <source>
        <strain evidence="8 9">GYP-15</strain>
    </source>
</reference>
<protein>
    <submittedName>
        <fullName evidence="8">TonB-dependent receptor</fullName>
    </submittedName>
</protein>
<dbReference type="PANTHER" id="PTHR40980">
    <property type="entry name" value="PLUG DOMAIN-CONTAINING PROTEIN"/>
    <property type="match status" value="1"/>
</dbReference>
<evidence type="ECO:0000256" key="4">
    <source>
        <dbReference type="RuleBase" id="RU003357"/>
    </source>
</evidence>
<dbReference type="InterPro" id="IPR036942">
    <property type="entry name" value="Beta-barrel_TonB_sf"/>
</dbReference>
<evidence type="ECO:0000256" key="3">
    <source>
        <dbReference type="ARBA" id="ARBA00023237"/>
    </source>
</evidence>
<dbReference type="SUPFAM" id="SSF56935">
    <property type="entry name" value="Porins"/>
    <property type="match status" value="1"/>
</dbReference>
<dbReference type="InterPro" id="IPR010104">
    <property type="entry name" value="TonB_rcpt_bac"/>
</dbReference>
<comment type="caution">
    <text evidence="8">The sequence shown here is derived from an EMBL/GenBank/DDBJ whole genome shotgun (WGS) entry which is preliminary data.</text>
</comment>
<evidence type="ECO:0000259" key="7">
    <source>
        <dbReference type="Pfam" id="PF07715"/>
    </source>
</evidence>
<dbReference type="GO" id="GO:0009279">
    <property type="term" value="C:cell outer membrane"/>
    <property type="evidence" value="ECO:0007669"/>
    <property type="project" value="UniProtKB-SubCell"/>
</dbReference>
<keyword evidence="5" id="KW-0732">Signal</keyword>
<dbReference type="OrthoDB" id="8727862at2"/>
<keyword evidence="2 4" id="KW-0472">Membrane</keyword>
<comment type="similarity">
    <text evidence="4">Belongs to the TonB-dependent receptor family.</text>
</comment>
<dbReference type="PANTHER" id="PTHR40980:SF3">
    <property type="entry name" value="TONB-DEPENDENT RECEPTOR-LIKE BETA-BARREL DOMAIN-CONTAINING PROTEIN"/>
    <property type="match status" value="1"/>
</dbReference>
<dbReference type="InterPro" id="IPR000531">
    <property type="entry name" value="Beta-barrel_TonB"/>
</dbReference>
<proteinExistence type="inferred from homology"/>
<feature type="signal peptide" evidence="5">
    <location>
        <begin position="1"/>
        <end position="26"/>
    </location>
</feature>
<gene>
    <name evidence="8" type="ORF">FLL45_08825</name>
</gene>
<keyword evidence="3" id="KW-0998">Cell outer membrane</keyword>
<dbReference type="InterPro" id="IPR012910">
    <property type="entry name" value="Plug_dom"/>
</dbReference>
<dbReference type="NCBIfam" id="TIGR01782">
    <property type="entry name" value="TonB-Xanth-Caul"/>
    <property type="match status" value="1"/>
</dbReference>
<dbReference type="InterPro" id="IPR037066">
    <property type="entry name" value="Plug_dom_sf"/>
</dbReference>
<feature type="domain" description="TonB-dependent receptor-like beta-barrel" evidence="6">
    <location>
        <begin position="453"/>
        <end position="913"/>
    </location>
</feature>
<keyword evidence="4" id="KW-0798">TonB box</keyword>
<dbReference type="Proteomes" id="UP000317839">
    <property type="component" value="Unassembled WGS sequence"/>
</dbReference>
<evidence type="ECO:0000259" key="6">
    <source>
        <dbReference type="Pfam" id="PF00593"/>
    </source>
</evidence>
<dbReference type="Gene3D" id="2.40.170.20">
    <property type="entry name" value="TonB-dependent receptor, beta-barrel domain"/>
    <property type="match status" value="1"/>
</dbReference>
<evidence type="ECO:0000256" key="2">
    <source>
        <dbReference type="ARBA" id="ARBA00023136"/>
    </source>
</evidence>
<name>A0A545TCT7_9GAMM</name>
<accession>A0A545TCT7</accession>
<dbReference type="RefSeq" id="WP_142941652.1">
    <property type="nucleotide sequence ID" value="NZ_VIKR01000002.1"/>
</dbReference>
<dbReference type="Gene3D" id="2.170.130.10">
    <property type="entry name" value="TonB-dependent receptor, plug domain"/>
    <property type="match status" value="1"/>
</dbReference>
<keyword evidence="8" id="KW-0675">Receptor</keyword>
<dbReference type="EMBL" id="VIKR01000002">
    <property type="protein sequence ID" value="TQV75034.1"/>
    <property type="molecule type" value="Genomic_DNA"/>
</dbReference>
<dbReference type="Pfam" id="PF07715">
    <property type="entry name" value="Plug"/>
    <property type="match status" value="1"/>
</dbReference>
<evidence type="ECO:0000256" key="1">
    <source>
        <dbReference type="ARBA" id="ARBA00004442"/>
    </source>
</evidence>
<keyword evidence="9" id="KW-1185">Reference proteome</keyword>
<organism evidence="8 9">
    <name type="scientific">Aliikangiella marina</name>
    <dbReference type="NCBI Taxonomy" id="1712262"/>
    <lineage>
        <taxon>Bacteria</taxon>
        <taxon>Pseudomonadati</taxon>
        <taxon>Pseudomonadota</taxon>
        <taxon>Gammaproteobacteria</taxon>
        <taxon>Oceanospirillales</taxon>
        <taxon>Pleioneaceae</taxon>
        <taxon>Aliikangiella</taxon>
    </lineage>
</organism>
<dbReference type="Pfam" id="PF00593">
    <property type="entry name" value="TonB_dep_Rec_b-barrel"/>
    <property type="match status" value="1"/>
</dbReference>
<comment type="subcellular location">
    <subcellularLocation>
        <location evidence="1 4">Cell outer membrane</location>
    </subcellularLocation>
</comment>
<evidence type="ECO:0000313" key="9">
    <source>
        <dbReference type="Proteomes" id="UP000317839"/>
    </source>
</evidence>
<sequence length="947" mass="103539">MLKFKPSKLTMALLSSGLLLSAPVYAQEAEEQNQDVASEEEVGQIVTITGIRGSLARAQAIKSDANNIVEALSAEDIGKLPDTSIAESLARLPGVSGERRNGRTSGLSIRGLNENYIATSLNGRELLGMGDNRGVEYDLYPTEFIKDIVVYKTPQADVMNQGIGGTVDMRTVSPLSSDPTMTLNYTYEQNEKDAFNPDFDNSGDRLAFNFTDKFADDTLGLALVVATQESTRQEINSRIWGYPASGVAPGANVFGGHDSFIRSAVLDRTSVATVVEYAPSEKLKMQVDALYIDFDESDVRRGIEEGGPEWGTGNYVATEVENGLVTAGNYDGFHSVIRNDARSQLAELTTVAFNLEYYINDEMTFELDFSTGEVEKSITDIESYSGVGRAGIANRPLTARSFEMTPQGVFFSAHPTVPLVDLSDPNVVRLAGPQAWGGSLAPVPAFQGVPGFAPNTAQDGFVNAPEFDESLDTLRLELQGDIEWGIFNSYQVGLNYSDRQKTKINEGAYLTAPTWPNDGPIPSQYLLGTTDLSVFGLGSIVAYDSLSLYNSGFYTETAASGLENGRLGDTYSISEELITLFAQLNIDTDWGDVPVRGNLGIQFVDADQSAQGFDTVTGPDLFTQATPTSGGASYSDVLPSLNLSFEIQDDQFIRTAFATVLSRPRMDDMRPNNQVGFQFNDNNILDPQVGPWSGSAGNAELKPLEADQFDLGYENYFADDGYFAFNFFYKDLKNWHRSGAFIADFTPFYIPGYHQTSDNTNPPNQPPATFQGVVTFREDGLTGSITGQEFQASIPFGTFSDVMDGFGIVVSATFLEGDFDADQDGNGENDPIPGLSKENYSFTAYYENSGWEFRVSGTKRKDFQTETRGISLSLVPQEDLGAELWDAQIGYNFDESGIEALKGLRITLQGQNLTDEETIKIDGDPRQITEFQSYGANYLLGFNYEFQ</sequence>
<feature type="domain" description="TonB-dependent receptor plug" evidence="7">
    <location>
        <begin position="63"/>
        <end position="165"/>
    </location>
</feature>
<feature type="chain" id="PRO_5021697947" evidence="5">
    <location>
        <begin position="27"/>
        <end position="947"/>
    </location>
</feature>